<proteinExistence type="predicted"/>
<comment type="caution">
    <text evidence="1">The sequence shown here is derived from an EMBL/GenBank/DDBJ whole genome shotgun (WGS) entry which is preliminary data.</text>
</comment>
<dbReference type="AlphaFoldDB" id="A0A813BBD9"/>
<evidence type="ECO:0000313" key="2">
    <source>
        <dbReference type="Proteomes" id="UP000601435"/>
    </source>
</evidence>
<dbReference type="EMBL" id="CAJNJA010070214">
    <property type="protein sequence ID" value="CAE7900211.1"/>
    <property type="molecule type" value="Genomic_DNA"/>
</dbReference>
<dbReference type="OrthoDB" id="426855at2759"/>
<reference evidence="1" key="1">
    <citation type="submission" date="2021-02" db="EMBL/GenBank/DDBJ databases">
        <authorList>
            <person name="Dougan E. K."/>
            <person name="Rhodes N."/>
            <person name="Thang M."/>
            <person name="Chan C."/>
        </authorList>
    </citation>
    <scope>NUCLEOTIDE SEQUENCE</scope>
</reference>
<dbReference type="Proteomes" id="UP000601435">
    <property type="component" value="Unassembled WGS sequence"/>
</dbReference>
<sequence>MANIVRNEIQRALAPMNEKLDHIQTSLGQKVEDIEHTVSAQGVRLEKLEQRVAEIGDTPRTILSDRSLDLEGKVQELQSQLASLKSSELAVQPDHARTMVVGGLDSLSSVQDATKWLTQKLSSLSSPPHIGTYMKSQEFRGLLFAKFKSSVDRDTAVALLRSAELHESGKRIWATQDLPLQKRAQKVFLMGLKWQLGEWGFMKRDMEMNDSYDRLKVGEGVVVSLSIKAQQLECQWSDEWARWAEFQNSPELHQLITRANEMLQKDITNKGKGKSKGGRGTA</sequence>
<accession>A0A813BBD9</accession>
<evidence type="ECO:0000313" key="1">
    <source>
        <dbReference type="EMBL" id="CAE7900211.1"/>
    </source>
</evidence>
<keyword evidence="2" id="KW-1185">Reference proteome</keyword>
<name>A0A813BBD9_9DINO</name>
<protein>
    <submittedName>
        <fullName evidence="1">Uncharacterized protein</fullName>
    </submittedName>
</protein>
<gene>
    <name evidence="1" type="ORF">SNEC2469_LOCUS30280</name>
</gene>
<organism evidence="1 2">
    <name type="scientific">Symbiodinium necroappetens</name>
    <dbReference type="NCBI Taxonomy" id="1628268"/>
    <lineage>
        <taxon>Eukaryota</taxon>
        <taxon>Sar</taxon>
        <taxon>Alveolata</taxon>
        <taxon>Dinophyceae</taxon>
        <taxon>Suessiales</taxon>
        <taxon>Symbiodiniaceae</taxon>
        <taxon>Symbiodinium</taxon>
    </lineage>
</organism>